<protein>
    <submittedName>
        <fullName evidence="1">Uncharacterized protein</fullName>
    </submittedName>
</protein>
<evidence type="ECO:0000313" key="2">
    <source>
        <dbReference type="Proteomes" id="UP000632828"/>
    </source>
</evidence>
<dbReference type="RefSeq" id="WP_191157492.1">
    <property type="nucleotide sequence ID" value="NZ_JACWUN010000018.1"/>
</dbReference>
<accession>A0A8J6UQ71</accession>
<organism evidence="1 2">
    <name type="scientific">Pelovirga terrestris</name>
    <dbReference type="NCBI Taxonomy" id="2771352"/>
    <lineage>
        <taxon>Bacteria</taxon>
        <taxon>Pseudomonadati</taxon>
        <taxon>Thermodesulfobacteriota</taxon>
        <taxon>Desulfuromonadia</taxon>
        <taxon>Geobacterales</taxon>
        <taxon>Geobacteraceae</taxon>
        <taxon>Pelovirga</taxon>
    </lineage>
</organism>
<proteinExistence type="predicted"/>
<dbReference type="Proteomes" id="UP000632828">
    <property type="component" value="Unassembled WGS sequence"/>
</dbReference>
<reference evidence="1" key="1">
    <citation type="submission" date="2020-09" db="EMBL/GenBank/DDBJ databases">
        <title>Pelobacter alkaliphilus sp. nov., a novel anaerobic arsenate-reducing bacterium from terrestrial mud volcano.</title>
        <authorList>
            <person name="Khomyakova M.A."/>
            <person name="Merkel A.Y."/>
            <person name="Slobodkin A.I."/>
        </authorList>
    </citation>
    <scope>NUCLEOTIDE SEQUENCE</scope>
    <source>
        <strain evidence="1">M08fum</strain>
    </source>
</reference>
<dbReference type="EMBL" id="JACWUN010000018">
    <property type="protein sequence ID" value="MBD1401669.1"/>
    <property type="molecule type" value="Genomic_DNA"/>
</dbReference>
<dbReference type="AlphaFoldDB" id="A0A8J6UQ71"/>
<name>A0A8J6UQ71_9BACT</name>
<dbReference type="PROSITE" id="PS51257">
    <property type="entry name" value="PROKAR_LIPOPROTEIN"/>
    <property type="match status" value="1"/>
</dbReference>
<gene>
    <name evidence="1" type="ORF">ICT70_13460</name>
</gene>
<keyword evidence="2" id="KW-1185">Reference proteome</keyword>
<sequence length="588" mass="63991">MKNKWTRLLLVGIAMVSLILGACGGGGGGGGSNESLASTSYTGERSQAYLNAENAETLVLGAYEGLNSESIVPLALETSTTTEIGIEDPYHLKTLMTRTLLLAQTDNQITMLNVFEPWEFCNNYPAGYTTDTIKETNTGLQGDINFFNCNAEDGGDVIIIDGKMTLSLVEEGNLIKVSMTMNPLYMVSGVDRYALYGKIGGTTNKNDMTSIVLTTDITMQETSGRTYWLNNYRMDSAEKYDVTGTHWGTELTISGRYYSNDHGYVDFATEEVIFMPFNDLAPAHDGLIKFTGSNGSHAYLWLGENQDDYCIKVFNDSGVVDIGTCTSENDGGDTVTEKGQLAINETHNLQIEAYATDRYSFIPSVTGTYTIAITNAQSDLSWMLSKSPNWDDEEIYFCDSSLNTSDEICTPDEVLIAGQEYYLFIDEWDNVSGTYNLFISPTQNGGDTGGENDLNFLGTTTPLSYLYFDNYGALNDGYNIDLFLTSFQVNPGGTTTWNGRGVYLEMFFPTNSVNPGTYTWSTSEAAGTFSGFSDISVFGGGSILTEYSITGGTVTISRNGPNYIINGTVTTSAGAATFSYNGPLSGNW</sequence>
<evidence type="ECO:0000313" key="1">
    <source>
        <dbReference type="EMBL" id="MBD1401669.1"/>
    </source>
</evidence>
<comment type="caution">
    <text evidence="1">The sequence shown here is derived from an EMBL/GenBank/DDBJ whole genome shotgun (WGS) entry which is preliminary data.</text>
</comment>